<evidence type="ECO:0000313" key="2">
    <source>
        <dbReference type="Proteomes" id="UP000512184"/>
    </source>
</evidence>
<sequence>MNSYTVHLFEKLEQTFGSEVMLLALSKLGVNVHNLLLGISVEIPSLHSLEESCIEIVCELESLQCQMTQIKLCQELASASELLQANSCWKTRIIQALGRKTPLCS</sequence>
<dbReference type="Proteomes" id="UP000512184">
    <property type="component" value="Chromosome"/>
</dbReference>
<evidence type="ECO:0000313" key="1">
    <source>
        <dbReference type="EMBL" id="QHP83280.1"/>
    </source>
</evidence>
<proteinExistence type="predicted"/>
<name>A0ABX6IQ99_9CHLA</name>
<dbReference type="EMBL" id="CP035278">
    <property type="protein sequence ID" value="QHP83280.1"/>
    <property type="molecule type" value="Genomic_DNA"/>
</dbReference>
<reference evidence="1" key="1">
    <citation type="submission" date="2019-01" db="EMBL/GenBank/DDBJ databases">
        <title>Whole genome sequencing and annotation enables comparative genome analysis that reveals unique features of the Chlamydia suis R19 Genome.</title>
        <authorList>
            <person name="Dimond Z.E."/>
        </authorList>
    </citation>
    <scope>NUCLEOTIDE SEQUENCE [LARGE SCALE GENOMIC DNA]</scope>
    <source>
        <strain evidence="1">R19</strain>
    </source>
</reference>
<keyword evidence="2" id="KW-1185">Reference proteome</keyword>
<accession>A0ABX6IQ99</accession>
<dbReference type="RefSeq" id="WP_080142164.1">
    <property type="nucleotide sequence ID" value="NZ_CP035278.1"/>
</dbReference>
<gene>
    <name evidence="1" type="primary">hypothetical protein</name>
    <name evidence="1" type="ORF">Chls_405</name>
</gene>
<organism evidence="1 2">
    <name type="scientific">Chlamydia suis</name>
    <dbReference type="NCBI Taxonomy" id="83559"/>
    <lineage>
        <taxon>Bacteria</taxon>
        <taxon>Pseudomonadati</taxon>
        <taxon>Chlamydiota</taxon>
        <taxon>Chlamydiia</taxon>
        <taxon>Chlamydiales</taxon>
        <taxon>Chlamydiaceae</taxon>
        <taxon>Chlamydia/Chlamydophila group</taxon>
        <taxon>Chlamydia</taxon>
    </lineage>
</organism>
<protein>
    <submittedName>
        <fullName evidence="1">Uncharacterized protein</fullName>
    </submittedName>
</protein>